<evidence type="ECO:0000256" key="9">
    <source>
        <dbReference type="SAM" id="MobiDB-lite"/>
    </source>
</evidence>
<keyword evidence="6" id="KW-0067">ATP-binding</keyword>
<comment type="similarity">
    <text evidence="2">Belongs to the ABC transporter superfamily. ABCG family. PDR (TC 3.A.1.205) subfamily.</text>
</comment>
<dbReference type="OrthoDB" id="245989at2759"/>
<feature type="transmembrane region" description="Helical" evidence="10">
    <location>
        <begin position="1411"/>
        <end position="1437"/>
    </location>
</feature>
<feature type="compositionally biased region" description="Basic and acidic residues" evidence="9">
    <location>
        <begin position="962"/>
        <end position="972"/>
    </location>
</feature>
<feature type="transmembrane region" description="Helical" evidence="10">
    <location>
        <begin position="819"/>
        <end position="845"/>
    </location>
</feature>
<evidence type="ECO:0000313" key="12">
    <source>
        <dbReference type="EMBL" id="EWM27219.1"/>
    </source>
</evidence>
<dbReference type="InterPro" id="IPR003593">
    <property type="entry name" value="AAA+_ATPase"/>
</dbReference>
<dbReference type="GO" id="GO:0016020">
    <property type="term" value="C:membrane"/>
    <property type="evidence" value="ECO:0007669"/>
    <property type="project" value="UniProtKB-SubCell"/>
</dbReference>
<dbReference type="Gene3D" id="3.40.50.300">
    <property type="entry name" value="P-loop containing nucleotide triphosphate hydrolases"/>
    <property type="match status" value="2"/>
</dbReference>
<sequence length="1658" mass="182129">MASIDGSGKPDAPGDQLVEKEREVQELRRILEQERALARHWRYVASHAAHQNELPIKASSPSIDGHPGTVLPTLTVSEPPPRKSSFVALPLTAPTQLEGATGVNDEKNAAGGILTTSELDLKRLMGTSVIREIGVENHFKNLASTLGESRRNISSTSVQIQDLSLSYMVEQSNKRFLNVGEALLNPFLALLRSGGKKQTFQLKALQHITTAFAPQKMYLVIGGPKCGKTSLLKAIAGRSLRGTGYRLSGSVLYNGEEAGSGGFHMTSLACFVEEVDNNEPLLTVRETLVFSGACIAPVPTRKLLQTDYGRALVESLDVDEATKKELRACRGVGRPKIRYALARQKAETVMTLLGLQGCADTIIGDASRRGVSGGERRRVTLAEVLMGEYSVTCLDEISNGLDSAAAFDIVRMARASVQAFQYCSIIALNQPAPEVLALFDQVLVLRKGALVYQGPPDEAKGYFEGLGFRCPPRTDVADFLVGVTGPAFKSFRASLDELAETGISPAQVQWPGSTKDFVQRFRKSEPGRHLFQEATMSPHKKANSSIKTESSDSGIRRILEAAWRENEQRKFYNTWMTSFVICFHREFKLTFRDRSYVVSRILQDIFLGALTGLVFLNLRTEAVATRFGALYQSLLTIAFQTAACIPAYFVRRHVFYKQKNAGFFSCSSYLLASTTASAPLVLLDAVLFGTLVYWCAGFARDQHGLHFFVFLAHLTMVGWAMMSFFKLTTFLTANLTSAAAASGIVTFFLLLFSGFIISVKDVPNFYTWVMFLNPLFYGFQGLAVNEFIAKNYGALLPGSTETIGETVLGQKGLFTNARWVWLGLLANLGITLFYLCLTLVAMMYLEWLQPVSSADTTPEEAIAQSSLALRGPGLLRRQTTERHLELDREESDVDEDGYSWTSESVQSWGVESSTNTITAFRSFSGLGGGAEDDEDASSTNTSERGGARQGVMGSSVDEETKEAEGLAKDDARGVKFSGQVAEHTYGKETVRPKNENLAHSVLPRAVSSVKLLADLRNGKSSTWQLEAVKAIPFVPTALTFENLWYSVPVNGNETVDLLKGVSGSVAPGCMMALMGSSGAGKTTLLDVLAGRKTEGSIRGEILVNGVPLSSDVFKTISAYVEQFGCISPYMTVAEALQFNAELRLPKEVSASKCRHFVGDVLTLLELDPIANAVVGPPGAGLSFEELKRVTIGCEVVANPSILFLDEPTTGLDARAAFLVVRVMRKLAQTGRAIICTIHQPSKEIFNFFDSLLLLKRGGQTVFCGPLGADSIHLIDYFRSIPGTPALDPGENPATWMLECLGAGTGIGAAVTACNYVAEWETSALCASNIETLRTLTQTPSDAQQAVMASLKTRERASFGKQLLVCLRRAWRSLWRMPEYQIARVLGSGVMGLILGSLYFRQTQDTVAGLVSFMALLFLATTCVSNINSTAVLQVVALEKTSFCREHYNRMYQVGAYTLSWFLCEIPWVLLQTLLYSATFYPTCNYNLAPWRIGWFFIFSFMYLLFSTAFGQAVAAVCPSVQVAQILLNCLVPIFSMMSGMVIIPEDLPGKWKFLWVLTPLNKVFEGLVVTQWGNDNQGSIGFFSIKNKQFEELTRWEFVKDFFGTFALEHRFRNIGVLIAFTEDWIMHWQDSQDSSHEELHYSDGGLRDVYKTIIGDL</sequence>
<feature type="transmembrane region" description="Helical" evidence="10">
    <location>
        <begin position="1381"/>
        <end position="1399"/>
    </location>
</feature>
<dbReference type="PANTHER" id="PTHR19241">
    <property type="entry name" value="ATP-BINDING CASSETTE TRANSPORTER"/>
    <property type="match status" value="1"/>
</dbReference>
<dbReference type="GO" id="GO:0140359">
    <property type="term" value="F:ABC-type transporter activity"/>
    <property type="evidence" value="ECO:0007669"/>
    <property type="project" value="InterPro"/>
</dbReference>
<keyword evidence="3" id="KW-0813">Transport</keyword>
<dbReference type="GO" id="GO:0005524">
    <property type="term" value="F:ATP binding"/>
    <property type="evidence" value="ECO:0007669"/>
    <property type="project" value="UniProtKB-KW"/>
</dbReference>
<evidence type="ECO:0000256" key="6">
    <source>
        <dbReference type="ARBA" id="ARBA00022840"/>
    </source>
</evidence>
<reference evidence="12 13" key="1">
    <citation type="journal article" date="2014" name="Mol. Plant">
        <title>Chromosome Scale Genome Assembly and Transcriptome Profiling of Nannochloropsis gaditana in Nitrogen Depletion.</title>
        <authorList>
            <person name="Corteggiani Carpinelli E."/>
            <person name="Telatin A."/>
            <person name="Vitulo N."/>
            <person name="Forcato C."/>
            <person name="D'Angelo M."/>
            <person name="Schiavon R."/>
            <person name="Vezzi A."/>
            <person name="Giacometti G.M."/>
            <person name="Morosinotto T."/>
            <person name="Valle G."/>
        </authorList>
    </citation>
    <scope>NUCLEOTIDE SEQUENCE [LARGE SCALE GENOMIC DNA]</scope>
    <source>
        <strain evidence="12 13">B-31</strain>
    </source>
</reference>
<keyword evidence="5" id="KW-0547">Nucleotide-binding</keyword>
<feature type="transmembrane region" description="Helical" evidence="10">
    <location>
        <begin position="630"/>
        <end position="649"/>
    </location>
</feature>
<comment type="caution">
    <text evidence="12">The sequence shown here is derived from an EMBL/GenBank/DDBJ whole genome shotgun (WGS) entry which is preliminary data.</text>
</comment>
<feature type="transmembrane region" description="Helical" evidence="10">
    <location>
        <begin position="707"/>
        <end position="725"/>
    </location>
</feature>
<evidence type="ECO:0000256" key="1">
    <source>
        <dbReference type="ARBA" id="ARBA00004141"/>
    </source>
</evidence>
<accession>W7U3F5</accession>
<feature type="transmembrane region" description="Helical" evidence="10">
    <location>
        <begin position="737"/>
        <end position="758"/>
    </location>
</feature>
<dbReference type="EMBL" id="AZIL01000517">
    <property type="protein sequence ID" value="EWM27219.1"/>
    <property type="molecule type" value="Genomic_DNA"/>
</dbReference>
<dbReference type="InterPro" id="IPR017871">
    <property type="entry name" value="ABC_transporter-like_CS"/>
</dbReference>
<dbReference type="InterPro" id="IPR003439">
    <property type="entry name" value="ABC_transporter-like_ATP-bd"/>
</dbReference>
<evidence type="ECO:0000256" key="8">
    <source>
        <dbReference type="ARBA" id="ARBA00023136"/>
    </source>
</evidence>
<name>W7U3F5_9STRA</name>
<protein>
    <submittedName>
        <fullName evidence="12">Abc transporter g family member 29</fullName>
    </submittedName>
</protein>
<gene>
    <name evidence="12" type="ORF">Naga_100010g101</name>
</gene>
<dbReference type="InterPro" id="IPR027417">
    <property type="entry name" value="P-loop_NTPase"/>
</dbReference>
<keyword evidence="13" id="KW-1185">Reference proteome</keyword>
<feature type="transmembrane region" description="Helical" evidence="10">
    <location>
        <begin position="765"/>
        <end position="783"/>
    </location>
</feature>
<dbReference type="PROSITE" id="PS50893">
    <property type="entry name" value="ABC_TRANSPORTER_2"/>
    <property type="match status" value="2"/>
</dbReference>
<dbReference type="InterPro" id="IPR013525">
    <property type="entry name" value="ABC2_TM"/>
</dbReference>
<dbReference type="InterPro" id="IPR013581">
    <property type="entry name" value="PDR_assoc"/>
</dbReference>
<dbReference type="Pfam" id="PF00005">
    <property type="entry name" value="ABC_tran"/>
    <property type="match status" value="2"/>
</dbReference>
<evidence type="ECO:0000259" key="11">
    <source>
        <dbReference type="PROSITE" id="PS50893"/>
    </source>
</evidence>
<evidence type="ECO:0000313" key="13">
    <source>
        <dbReference type="Proteomes" id="UP000019335"/>
    </source>
</evidence>
<feature type="transmembrane region" description="Helical" evidence="10">
    <location>
        <begin position="1525"/>
        <end position="1543"/>
    </location>
</feature>
<feature type="transmembrane region" description="Helical" evidence="10">
    <location>
        <begin position="1458"/>
        <end position="1480"/>
    </location>
</feature>
<evidence type="ECO:0000256" key="10">
    <source>
        <dbReference type="SAM" id="Phobius"/>
    </source>
</evidence>
<dbReference type="SUPFAM" id="SSF52540">
    <property type="entry name" value="P-loop containing nucleoside triphosphate hydrolases"/>
    <property type="match status" value="2"/>
</dbReference>
<feature type="domain" description="ABC transporter" evidence="11">
    <location>
        <begin position="1038"/>
        <end position="1281"/>
    </location>
</feature>
<organism evidence="12 13">
    <name type="scientific">Nannochloropsis gaditana</name>
    <dbReference type="NCBI Taxonomy" id="72520"/>
    <lineage>
        <taxon>Eukaryota</taxon>
        <taxon>Sar</taxon>
        <taxon>Stramenopiles</taxon>
        <taxon>Ochrophyta</taxon>
        <taxon>Eustigmatophyceae</taxon>
        <taxon>Eustigmatales</taxon>
        <taxon>Monodopsidaceae</taxon>
        <taxon>Nannochloropsis</taxon>
    </lineage>
</organism>
<dbReference type="PROSITE" id="PS00211">
    <property type="entry name" value="ABC_TRANSPORTER_1"/>
    <property type="match status" value="1"/>
</dbReference>
<evidence type="ECO:0000256" key="3">
    <source>
        <dbReference type="ARBA" id="ARBA00022448"/>
    </source>
</evidence>
<feature type="region of interest" description="Disordered" evidence="9">
    <location>
        <begin position="926"/>
        <end position="972"/>
    </location>
</feature>
<evidence type="ECO:0000256" key="5">
    <source>
        <dbReference type="ARBA" id="ARBA00022741"/>
    </source>
</evidence>
<keyword evidence="8 10" id="KW-0472">Membrane</keyword>
<evidence type="ECO:0000256" key="2">
    <source>
        <dbReference type="ARBA" id="ARBA00006012"/>
    </source>
</evidence>
<feature type="transmembrane region" description="Helical" evidence="10">
    <location>
        <begin position="601"/>
        <end position="618"/>
    </location>
</feature>
<dbReference type="Pfam" id="PF08370">
    <property type="entry name" value="PDR_assoc"/>
    <property type="match status" value="1"/>
</dbReference>
<dbReference type="Pfam" id="PF01061">
    <property type="entry name" value="ABC2_membrane"/>
    <property type="match status" value="2"/>
</dbReference>
<dbReference type="Proteomes" id="UP000019335">
    <property type="component" value="Chromosome 7"/>
</dbReference>
<dbReference type="GO" id="GO:0016887">
    <property type="term" value="F:ATP hydrolysis activity"/>
    <property type="evidence" value="ECO:0007669"/>
    <property type="project" value="InterPro"/>
</dbReference>
<feature type="transmembrane region" description="Helical" evidence="10">
    <location>
        <begin position="1492"/>
        <end position="1513"/>
    </location>
</feature>
<comment type="subcellular location">
    <subcellularLocation>
        <location evidence="1">Membrane</location>
        <topology evidence="1">Multi-pass membrane protein</topology>
    </subcellularLocation>
</comment>
<feature type="transmembrane region" description="Helical" evidence="10">
    <location>
        <begin position="669"/>
        <end position="695"/>
    </location>
</feature>
<keyword evidence="4 10" id="KW-0812">Transmembrane</keyword>
<evidence type="ECO:0000256" key="7">
    <source>
        <dbReference type="ARBA" id="ARBA00022989"/>
    </source>
</evidence>
<evidence type="ECO:0000256" key="4">
    <source>
        <dbReference type="ARBA" id="ARBA00022692"/>
    </source>
</evidence>
<dbReference type="SMART" id="SM00382">
    <property type="entry name" value="AAA"/>
    <property type="match status" value="2"/>
</dbReference>
<keyword evidence="7 10" id="KW-1133">Transmembrane helix</keyword>
<proteinExistence type="inferred from homology"/>
<feature type="domain" description="ABC transporter" evidence="11">
    <location>
        <begin position="174"/>
        <end position="472"/>
    </location>
</feature>